<proteinExistence type="inferred from homology"/>
<dbReference type="EC" id="3.5.1.44" evidence="3"/>
<dbReference type="RefSeq" id="WP_284061057.1">
    <property type="nucleotide sequence ID" value="NZ_CP126158.1"/>
</dbReference>
<feature type="region of interest" description="Disordered" evidence="4">
    <location>
        <begin position="1"/>
        <end position="29"/>
    </location>
</feature>
<comment type="function">
    <text evidence="3">Probably deamidates glutamine residues to glutamate on methyl-accepting chemotaxis receptors (MCPs), playing an important role in chemotaxis.</text>
</comment>
<dbReference type="GO" id="GO:0006935">
    <property type="term" value="P:chemotaxis"/>
    <property type="evidence" value="ECO:0007669"/>
    <property type="project" value="UniProtKB-UniRule"/>
</dbReference>
<dbReference type="Pfam" id="PF03975">
    <property type="entry name" value="CheD"/>
    <property type="match status" value="1"/>
</dbReference>
<evidence type="ECO:0000256" key="3">
    <source>
        <dbReference type="HAMAP-Rule" id="MF_01440"/>
    </source>
</evidence>
<dbReference type="InterPro" id="IPR005659">
    <property type="entry name" value="Chemorcpt_Glu_NH3ase_CheD"/>
</dbReference>
<evidence type="ECO:0000256" key="2">
    <source>
        <dbReference type="ARBA" id="ARBA00022801"/>
    </source>
</evidence>
<dbReference type="InterPro" id="IPR038592">
    <property type="entry name" value="CheD-like_sf"/>
</dbReference>
<dbReference type="HAMAP" id="MF_01440">
    <property type="entry name" value="CheD"/>
    <property type="match status" value="1"/>
</dbReference>
<dbReference type="Proteomes" id="UP001596443">
    <property type="component" value="Unassembled WGS sequence"/>
</dbReference>
<accession>A0ABD5TC70</accession>
<evidence type="ECO:0000313" key="6">
    <source>
        <dbReference type="Proteomes" id="UP001596443"/>
    </source>
</evidence>
<dbReference type="PANTHER" id="PTHR35147">
    <property type="entry name" value="CHEMORECEPTOR GLUTAMINE DEAMIDASE CHED-RELATED"/>
    <property type="match status" value="1"/>
</dbReference>
<dbReference type="EMBL" id="JBHSWX010000012">
    <property type="protein sequence ID" value="MFC6786859.1"/>
    <property type="molecule type" value="Genomic_DNA"/>
</dbReference>
<keyword evidence="1 3" id="KW-0145">Chemotaxis</keyword>
<dbReference type="SUPFAM" id="SSF64438">
    <property type="entry name" value="CNF1/YfiH-like putative cysteine hydrolases"/>
    <property type="match status" value="1"/>
</dbReference>
<name>A0ABD5TC70_9EURY</name>
<comment type="catalytic activity">
    <reaction evidence="3">
        <text>L-glutaminyl-[protein] + H2O = L-glutamyl-[protein] + NH4(+)</text>
        <dbReference type="Rhea" id="RHEA:16441"/>
        <dbReference type="Rhea" id="RHEA-COMP:10207"/>
        <dbReference type="Rhea" id="RHEA-COMP:10208"/>
        <dbReference type="ChEBI" id="CHEBI:15377"/>
        <dbReference type="ChEBI" id="CHEBI:28938"/>
        <dbReference type="ChEBI" id="CHEBI:29973"/>
        <dbReference type="ChEBI" id="CHEBI:30011"/>
        <dbReference type="EC" id="3.5.1.44"/>
    </reaction>
</comment>
<dbReference type="InterPro" id="IPR011324">
    <property type="entry name" value="Cytotoxic_necrot_fac-like_cat"/>
</dbReference>
<keyword evidence="6" id="KW-1185">Reference proteome</keyword>
<protein>
    <recommendedName>
        <fullName evidence="3">Probable chemoreceptor glutamine deamidase CheD</fullName>
        <ecNumber evidence="3">3.5.1.44</ecNumber>
    </recommendedName>
</protein>
<feature type="compositionally biased region" description="Low complexity" evidence="4">
    <location>
        <begin position="15"/>
        <end position="29"/>
    </location>
</feature>
<evidence type="ECO:0000256" key="4">
    <source>
        <dbReference type="SAM" id="MobiDB-lite"/>
    </source>
</evidence>
<gene>
    <name evidence="3" type="primary">cheD</name>
    <name evidence="5" type="ORF">ACFQFD_12920</name>
</gene>
<comment type="similarity">
    <text evidence="3">Belongs to the CheD family.</text>
</comment>
<dbReference type="PANTHER" id="PTHR35147:SF1">
    <property type="entry name" value="CHEMORECEPTOR GLUTAMINE DEAMIDASE CHED-RELATED"/>
    <property type="match status" value="1"/>
</dbReference>
<dbReference type="Gene3D" id="3.30.1330.200">
    <property type="match status" value="1"/>
</dbReference>
<reference evidence="5 6" key="1">
    <citation type="journal article" date="2019" name="Int. J. Syst. Evol. Microbiol.">
        <title>The Global Catalogue of Microorganisms (GCM) 10K type strain sequencing project: providing services to taxonomists for standard genome sequencing and annotation.</title>
        <authorList>
            <consortium name="The Broad Institute Genomics Platform"/>
            <consortium name="The Broad Institute Genome Sequencing Center for Infectious Disease"/>
            <person name="Wu L."/>
            <person name="Ma J."/>
        </authorList>
    </citation>
    <scope>NUCLEOTIDE SEQUENCE [LARGE SCALE GENOMIC DNA]</scope>
    <source>
        <strain evidence="5 6">SYNS20</strain>
    </source>
</reference>
<evidence type="ECO:0000313" key="5">
    <source>
        <dbReference type="EMBL" id="MFC6786859.1"/>
    </source>
</evidence>
<dbReference type="GO" id="GO:0050568">
    <property type="term" value="F:protein-glutamine glutaminase activity"/>
    <property type="evidence" value="ECO:0007669"/>
    <property type="project" value="UniProtKB-UniRule"/>
</dbReference>
<evidence type="ECO:0000256" key="1">
    <source>
        <dbReference type="ARBA" id="ARBA00022500"/>
    </source>
</evidence>
<dbReference type="CDD" id="cd16352">
    <property type="entry name" value="CheD"/>
    <property type="match status" value="1"/>
</dbReference>
<dbReference type="AlphaFoldDB" id="A0ABD5TC70"/>
<organism evidence="5 6">
    <name type="scientific">Halobaculum halobium</name>
    <dbReference type="NCBI Taxonomy" id="3032281"/>
    <lineage>
        <taxon>Archaea</taxon>
        <taxon>Methanobacteriati</taxon>
        <taxon>Methanobacteriota</taxon>
        <taxon>Stenosarchaea group</taxon>
        <taxon>Halobacteria</taxon>
        <taxon>Halobacteriales</taxon>
        <taxon>Haloferacaceae</taxon>
        <taxon>Halobaculum</taxon>
    </lineage>
</organism>
<sequence>MSPIDSPNASPPSAPQASAQSNSEQSAPRLKVGLSDAAVADDGAVLVTSGLGSCLGVALYDSNAGVGGLLHAMLPVAEGRPGDPEKFVVDGIDATIDAMVDAAADPAALRAKIAGAAEMIAFDTVADDGSVGDRNVAAAESALRERGIPVDAADTGGDRGRSLRFHTDSGALTVSYAGGETVVL</sequence>
<dbReference type="GeneID" id="81209959"/>
<keyword evidence="2 3" id="KW-0378">Hydrolase</keyword>
<comment type="caution">
    <text evidence="5">The sequence shown here is derived from an EMBL/GenBank/DDBJ whole genome shotgun (WGS) entry which is preliminary data.</text>
</comment>